<dbReference type="Pfam" id="PF00921">
    <property type="entry name" value="Lipoprotein_2"/>
    <property type="match status" value="1"/>
</dbReference>
<dbReference type="InterPro" id="IPR000680">
    <property type="entry name" value="Borrelia_lipo"/>
</dbReference>
<keyword evidence="4 8" id="KW-0472">Membrane</keyword>
<dbReference type="KEGG" id="btur:DB313_05915"/>
<keyword evidence="10" id="KW-1185">Reference proteome</keyword>
<dbReference type="AlphaFoldDB" id="A0A386PQC1"/>
<comment type="subcellular location">
    <subcellularLocation>
        <location evidence="2 8">Cell outer membrane</location>
        <topology evidence="2 8">Lipid-anchor</topology>
    </subcellularLocation>
</comment>
<evidence type="ECO:0000256" key="5">
    <source>
        <dbReference type="ARBA" id="ARBA00023139"/>
    </source>
</evidence>
<dbReference type="GO" id="GO:0009279">
    <property type="term" value="C:cell outer membrane"/>
    <property type="evidence" value="ECO:0007669"/>
    <property type="project" value="UniProtKB-SubCell"/>
</dbReference>
<evidence type="ECO:0000256" key="3">
    <source>
        <dbReference type="ARBA" id="ARBA00022729"/>
    </source>
</evidence>
<evidence type="ECO:0000313" key="9">
    <source>
        <dbReference type="EMBL" id="AYE37033.1"/>
    </source>
</evidence>
<protein>
    <recommendedName>
        <fullName evidence="8">Variable large protein</fullName>
    </recommendedName>
</protein>
<reference evidence="9 10" key="1">
    <citation type="journal article" date="2018" name="Infect. Genet. Evol.">
        <title>Genome-wide analysis of Borrelia turcica and 'Candidatus Borrelia tachyglossi' shows relapsing fever-like genomes with unique genomic links to Lyme disease Borrelia.</title>
        <authorList>
            <person name="Gofton A.W."/>
            <person name="Margos G."/>
            <person name="Fingerle V."/>
            <person name="Hepner S."/>
            <person name="Loh S.M."/>
            <person name="Ryan U."/>
            <person name="Irwin P."/>
            <person name="Oskam C.L."/>
        </authorList>
    </citation>
    <scope>NUCLEOTIDE SEQUENCE [LARGE SCALE GENOMIC DNA]</scope>
    <source>
        <strain evidence="9 10">IST7</strain>
        <plasmid evidence="9">lp35</plasmid>
    </source>
</reference>
<comment type="function">
    <text evidence="1 8">The Vlp and Vsp proteins are antigenically distinct proteins, only one vlp or vsp gene is transcriptionally active at any one time. Switching between these genes is a mechanism of host immune response evasion.</text>
</comment>
<keyword evidence="9" id="KW-0614">Plasmid</keyword>
<evidence type="ECO:0000256" key="4">
    <source>
        <dbReference type="ARBA" id="ARBA00023136"/>
    </source>
</evidence>
<keyword evidence="3" id="KW-0732">Signal</keyword>
<sequence>MVKATASDAITLFANKGTGGKAEATEAAGNAAATIVAKATGEGMLKAIADDATAEPTKAVRLAGGYAAGAENGATSAADADITAVVGSDGVTELSDDIFAGAVALRAITKTGKFGAKGAADAQAAIGGAASAAVNKLLGALMYAIKSGVEKDIKKIQESIAKIKSDGSSKKTDIVKEDTKNAITESTKAVRLADDGADGVSNADDKDIEAIVGKTTEKNLADDVFAEAALKAITDNIAGADAAIAPSADADGPTAADDKDKIKGEAGKIAGAIKTIIDLVLPDAKLGEGTSEVVKAPKKAAASDAITLFATSATGANTQATETAGNAAATIVAKATGEGMLKAIADATTAPAKAVALAGGYAATVVNGASAADADITAVVGSDGATTLSDDVFAVAAALKAITANITGGAEEATIAPSAAGAGPANC</sequence>
<dbReference type="EMBL" id="CP028889">
    <property type="protein sequence ID" value="AYE37033.1"/>
    <property type="molecule type" value="Genomic_DNA"/>
</dbReference>
<dbReference type="SUPFAM" id="SSF74748">
    <property type="entry name" value="Variable surface antigen VlsE"/>
    <property type="match status" value="1"/>
</dbReference>
<evidence type="ECO:0000256" key="6">
    <source>
        <dbReference type="ARBA" id="ARBA00023237"/>
    </source>
</evidence>
<dbReference type="Proteomes" id="UP000275571">
    <property type="component" value="Plasmid lp35"/>
</dbReference>
<keyword evidence="7 8" id="KW-0449">Lipoprotein</keyword>
<geneLocation type="plasmid" evidence="9 10">
    <name>lp35</name>
</geneLocation>
<accession>A0A386PQC1</accession>
<evidence type="ECO:0000256" key="7">
    <source>
        <dbReference type="ARBA" id="ARBA00023288"/>
    </source>
</evidence>
<gene>
    <name evidence="9" type="ORF">DB313_05915</name>
</gene>
<proteinExistence type="predicted"/>
<evidence type="ECO:0000313" key="10">
    <source>
        <dbReference type="Proteomes" id="UP000275571"/>
    </source>
</evidence>
<keyword evidence="5 8" id="KW-0564">Palmitate</keyword>
<evidence type="ECO:0000256" key="2">
    <source>
        <dbReference type="ARBA" id="ARBA00004459"/>
    </source>
</evidence>
<name>A0A386PQC1_9SPIR</name>
<organism evidence="9 10">
    <name type="scientific">Borrelia turcica IST7</name>
    <dbReference type="NCBI Taxonomy" id="1104446"/>
    <lineage>
        <taxon>Bacteria</taxon>
        <taxon>Pseudomonadati</taxon>
        <taxon>Spirochaetota</taxon>
        <taxon>Spirochaetia</taxon>
        <taxon>Spirochaetales</taxon>
        <taxon>Borreliaceae</taxon>
        <taxon>Borrelia</taxon>
    </lineage>
</organism>
<keyword evidence="6 8" id="KW-0998">Cell outer membrane</keyword>
<evidence type="ECO:0000256" key="8">
    <source>
        <dbReference type="RuleBase" id="RU363105"/>
    </source>
</evidence>
<evidence type="ECO:0000256" key="1">
    <source>
        <dbReference type="ARBA" id="ARBA00003932"/>
    </source>
</evidence>